<feature type="domain" description="Carbohydrate kinase PfkB" evidence="6">
    <location>
        <begin position="343"/>
        <end position="444"/>
    </location>
</feature>
<dbReference type="AlphaFoldDB" id="A0AAI9WWE6"/>
<dbReference type="Proteomes" id="UP001202479">
    <property type="component" value="Unassembled WGS sequence"/>
</dbReference>
<dbReference type="GO" id="GO:0016798">
    <property type="term" value="F:hydrolase activity, acting on glycosyl bonds"/>
    <property type="evidence" value="ECO:0007669"/>
    <property type="project" value="UniProtKB-KW"/>
</dbReference>
<dbReference type="GO" id="GO:0004730">
    <property type="term" value="F:pseudouridylate synthase activity"/>
    <property type="evidence" value="ECO:0007669"/>
    <property type="project" value="InterPro"/>
</dbReference>
<keyword evidence="4" id="KW-0456">Lyase</keyword>
<proteinExistence type="inferred from homology"/>
<dbReference type="InterPro" id="IPR022830">
    <property type="entry name" value="Indigdn_synthA-like"/>
</dbReference>
<evidence type="ECO:0000313" key="7">
    <source>
        <dbReference type="EMBL" id="KAI3402873.2"/>
    </source>
</evidence>
<evidence type="ECO:0000256" key="4">
    <source>
        <dbReference type="ARBA" id="ARBA00023239"/>
    </source>
</evidence>
<name>A0AAI9WWE6_9ASCO</name>
<accession>A0AAI9WWE6</accession>
<evidence type="ECO:0000256" key="1">
    <source>
        <dbReference type="ARBA" id="ARBA00022723"/>
    </source>
</evidence>
<evidence type="ECO:0000256" key="5">
    <source>
        <dbReference type="ARBA" id="ARBA00023295"/>
    </source>
</evidence>
<protein>
    <recommendedName>
        <fullName evidence="6">Carbohydrate kinase PfkB domain-containing protein</fullName>
    </recommendedName>
</protein>
<dbReference type="GeneID" id="73381949"/>
<gene>
    <name evidence="7" type="ORF">KGF56_004334</name>
</gene>
<evidence type="ECO:0000256" key="2">
    <source>
        <dbReference type="ARBA" id="ARBA00022801"/>
    </source>
</evidence>
<keyword evidence="5" id="KW-0326">Glycosidase</keyword>
<evidence type="ECO:0000256" key="3">
    <source>
        <dbReference type="ARBA" id="ARBA00023211"/>
    </source>
</evidence>
<keyword evidence="2" id="KW-0378">Hydrolase</keyword>
<dbReference type="RefSeq" id="XP_049178620.1">
    <property type="nucleotide sequence ID" value="XM_049325763.1"/>
</dbReference>
<dbReference type="SUPFAM" id="SSF53613">
    <property type="entry name" value="Ribokinase-like"/>
    <property type="match status" value="1"/>
</dbReference>
<dbReference type="HAMAP" id="MF_01876">
    <property type="entry name" value="PsiMP_glycosidase"/>
    <property type="match status" value="1"/>
</dbReference>
<dbReference type="GO" id="GO:0005737">
    <property type="term" value="C:cytoplasm"/>
    <property type="evidence" value="ECO:0007669"/>
    <property type="project" value="TreeGrafter"/>
</dbReference>
<dbReference type="InterPro" id="IPR029056">
    <property type="entry name" value="Ribokinase-like"/>
</dbReference>
<sequence>MKRNVLRIAKEVKDALNSKRPVVSLESTIISHGLPYPQNINMANEVEATLRDCGVVPATCAFLNGQPHIGMTQSELLQFAESSQSGKVTKVSRRDIGYVMANKLNGGTTIASTMILSHYAGIKFFATGGLGGVHRDMPGELSMDISADLTELGRTPVSVICAGPKSILDISKTLEFLETQGVFVGTYNEDNRPLNKLKIPGFYCRESKVSSPFGFNTFEEAAKIVFNQNLLGLQSGNVFCIPPPKETALDNDFISKVIDHADKEARERGISGKQLTPFLLGQIAERTKGKSIACNVSLVKNNAKAAAEIVKAYHRLGTVNQSVSAYTSSSSTTTTTRKNNRNNLLVVGSVALDTAAALSTNYRKHDSNIGTITNSVGGVGYNIALASSYIHNDTKFISRIGNDFAGETISNYLKNQLSSRLTIGDKNTAQYVSIHDNDKGDLNIACADMSIIEEPKFSEQVIETIQQDKPKIVILDCNLSAQSMNNIVSYSNSNLDSNSSSSSYQQQYIIEPTSHVKAKRIGALDLSVFPYNQVKLVTPTIEELKSIFESMSQQGKFNCLENWFPIIDAMNIDFQMREKLMRFDSKNKFNFQSSGVFQQCFHLLPYFQNIIVKLGSRGVLLVSLVTNLQDLKSIPTTSKYKPMITITNDVDSKIGILIEYYPAPKENENLKIVNVTGAGDTLVGFLAGKMAESLSNNELSGNWLDHEIKSSEQVWKKWENIYKAQLASGMTLKCLKSVSEDIAKL</sequence>
<dbReference type="InterPro" id="IPR011611">
    <property type="entry name" value="PfkB_dom"/>
</dbReference>
<dbReference type="Pfam" id="PF04227">
    <property type="entry name" value="Indigoidine_A"/>
    <property type="match status" value="1"/>
</dbReference>
<dbReference type="Pfam" id="PF00294">
    <property type="entry name" value="PfkB"/>
    <property type="match status" value="1"/>
</dbReference>
<organism evidence="7 8">
    <name type="scientific">Candida oxycetoniae</name>
    <dbReference type="NCBI Taxonomy" id="497107"/>
    <lineage>
        <taxon>Eukaryota</taxon>
        <taxon>Fungi</taxon>
        <taxon>Dikarya</taxon>
        <taxon>Ascomycota</taxon>
        <taxon>Saccharomycotina</taxon>
        <taxon>Pichiomycetes</taxon>
        <taxon>Debaryomycetaceae</taxon>
        <taxon>Candida/Lodderomyces clade</taxon>
        <taxon>Candida</taxon>
    </lineage>
</organism>
<dbReference type="Gene3D" id="3.40.1790.10">
    <property type="entry name" value="Indigoidine synthase domain"/>
    <property type="match status" value="1"/>
</dbReference>
<dbReference type="SUPFAM" id="SSF110581">
    <property type="entry name" value="Indigoidine synthase A-like"/>
    <property type="match status" value="1"/>
</dbReference>
<keyword evidence="1" id="KW-0479">Metal-binding</keyword>
<dbReference type="Gene3D" id="3.40.1190.20">
    <property type="match status" value="1"/>
</dbReference>
<dbReference type="PANTHER" id="PTHR42909:SF1">
    <property type="entry name" value="CARBOHYDRATE KINASE PFKB DOMAIN-CONTAINING PROTEIN"/>
    <property type="match status" value="1"/>
</dbReference>
<dbReference type="PANTHER" id="PTHR42909">
    <property type="entry name" value="ZGC:136858"/>
    <property type="match status" value="1"/>
</dbReference>
<dbReference type="GO" id="GO:0046872">
    <property type="term" value="F:metal ion binding"/>
    <property type="evidence" value="ECO:0007669"/>
    <property type="project" value="UniProtKB-KW"/>
</dbReference>
<dbReference type="InterPro" id="IPR007342">
    <property type="entry name" value="PsuG"/>
</dbReference>
<dbReference type="EMBL" id="JAHUZD010000140">
    <property type="protein sequence ID" value="KAI3402873.2"/>
    <property type="molecule type" value="Genomic_DNA"/>
</dbReference>
<keyword evidence="3" id="KW-0464">Manganese</keyword>
<keyword evidence="8" id="KW-1185">Reference proteome</keyword>
<comment type="caution">
    <text evidence="7">The sequence shown here is derived from an EMBL/GenBank/DDBJ whole genome shotgun (WGS) entry which is preliminary data.</text>
</comment>
<evidence type="ECO:0000259" key="6">
    <source>
        <dbReference type="Pfam" id="PF00294"/>
    </source>
</evidence>
<evidence type="ECO:0000313" key="8">
    <source>
        <dbReference type="Proteomes" id="UP001202479"/>
    </source>
</evidence>
<reference evidence="7" key="1">
    <citation type="journal article" date="2022" name="DNA Res.">
        <title>Genome analysis of five recently described species of the CUG-Ser clade uncovers Candida theae as a new hybrid lineage with pathogenic potential in the Candida parapsilosis species complex.</title>
        <authorList>
            <person name="Mixao V."/>
            <person name="Del Olmo V."/>
            <person name="Hegedusova E."/>
            <person name="Saus E."/>
            <person name="Pryszcz L."/>
            <person name="Cillingova A."/>
            <person name="Nosek J."/>
            <person name="Gabaldon T."/>
        </authorList>
    </citation>
    <scope>NUCLEOTIDE SEQUENCE</scope>
    <source>
        <strain evidence="7">CBS 10844</strain>
    </source>
</reference>